<keyword evidence="6 7" id="KW-0066">ATP synthesis</keyword>
<evidence type="ECO:0000256" key="7">
    <source>
        <dbReference type="HAMAP-Rule" id="MF_01416"/>
    </source>
</evidence>
<dbReference type="Proteomes" id="UP000182761">
    <property type="component" value="Unassembled WGS sequence"/>
</dbReference>
<dbReference type="EMBL" id="FCOR01000008">
    <property type="protein sequence ID" value="CVK16527.1"/>
    <property type="molecule type" value="Genomic_DNA"/>
</dbReference>
<dbReference type="STRING" id="1586267.GCA_001418685_01387"/>
<comment type="function">
    <text evidence="7">This protein is part of the stalk that links CF(0) to CF(1). It either transmits conformational changes from CF(0) to CF(1) or is implicated in proton conduction.</text>
</comment>
<dbReference type="NCBIfam" id="TIGR01145">
    <property type="entry name" value="ATP_synt_delta"/>
    <property type="match status" value="1"/>
</dbReference>
<comment type="subcellular location">
    <subcellularLocation>
        <location evidence="7">Cell membrane</location>
        <topology evidence="7">Peripheral membrane protein</topology>
    </subcellularLocation>
    <subcellularLocation>
        <location evidence="1">Membrane</location>
    </subcellularLocation>
</comment>
<comment type="function">
    <text evidence="7">F(1)F(0) ATP synthase produces ATP from ADP in the presence of a proton or sodium gradient. F-type ATPases consist of two structural domains, F(1) containing the extramembraneous catalytic core and F(0) containing the membrane proton channel, linked together by a central stalk and a peripheral stalk. During catalysis, ATP synthesis in the catalytic domain of F(1) is coupled via a rotary mechanism of the central stalk subunits to proton translocation.</text>
</comment>
<gene>
    <name evidence="7" type="primary">atpH</name>
    <name evidence="8" type="ORF">Ga0061079_10827</name>
</gene>
<dbReference type="RefSeq" id="WP_055425718.1">
    <property type="nucleotide sequence ID" value="NZ_FCOR01000008.1"/>
</dbReference>
<evidence type="ECO:0000256" key="4">
    <source>
        <dbReference type="ARBA" id="ARBA00023065"/>
    </source>
</evidence>
<keyword evidence="9" id="KW-1185">Reference proteome</keyword>
<proteinExistence type="inferred from homology"/>
<name>A0A0X3AQY9_9FLAO</name>
<dbReference type="Pfam" id="PF00213">
    <property type="entry name" value="OSCP"/>
    <property type="match status" value="1"/>
</dbReference>
<keyword evidence="4 7" id="KW-0406">Ion transport</keyword>
<keyword evidence="5 7" id="KW-0472">Membrane</keyword>
<dbReference type="Gene3D" id="1.10.520.20">
    <property type="entry name" value="N-terminal domain of the delta subunit of the F1F0-ATP synthase"/>
    <property type="match status" value="1"/>
</dbReference>
<dbReference type="OrthoDB" id="9802471at2"/>
<dbReference type="SUPFAM" id="SSF47928">
    <property type="entry name" value="N-terminal domain of the delta subunit of the F1F0-ATP synthase"/>
    <property type="match status" value="1"/>
</dbReference>
<reference evidence="8 9" key="1">
    <citation type="submission" date="2016-01" db="EMBL/GenBank/DDBJ databases">
        <authorList>
            <person name="McClelland M."/>
            <person name="Jain A."/>
            <person name="Saraogi P."/>
            <person name="Mendelson R."/>
            <person name="Westerman R."/>
            <person name="SanMiguel P."/>
            <person name="Csonka L."/>
        </authorList>
    </citation>
    <scope>NUCLEOTIDE SEQUENCE [LARGE SCALE GENOMIC DNA]</scope>
    <source>
        <strain evidence="8 9">R-53146</strain>
    </source>
</reference>
<evidence type="ECO:0000256" key="3">
    <source>
        <dbReference type="ARBA" id="ARBA00022781"/>
    </source>
</evidence>
<dbReference type="GO" id="GO:0045259">
    <property type="term" value="C:proton-transporting ATP synthase complex"/>
    <property type="evidence" value="ECO:0007669"/>
    <property type="project" value="UniProtKB-KW"/>
</dbReference>
<keyword evidence="3 7" id="KW-0375">Hydrogen ion transport</keyword>
<dbReference type="InterPro" id="IPR000711">
    <property type="entry name" value="ATPase_OSCP/dsu"/>
</dbReference>
<dbReference type="GO" id="GO:0046933">
    <property type="term" value="F:proton-transporting ATP synthase activity, rotational mechanism"/>
    <property type="evidence" value="ECO:0007669"/>
    <property type="project" value="UniProtKB-UniRule"/>
</dbReference>
<evidence type="ECO:0000313" key="9">
    <source>
        <dbReference type="Proteomes" id="UP000182761"/>
    </source>
</evidence>
<dbReference type="PRINTS" id="PR00125">
    <property type="entry name" value="ATPASEDELTA"/>
</dbReference>
<accession>A0A0X3AQY9</accession>
<dbReference type="InterPro" id="IPR026015">
    <property type="entry name" value="ATP_synth_OSCP/delta_N_sf"/>
</dbReference>
<dbReference type="GO" id="GO:0005886">
    <property type="term" value="C:plasma membrane"/>
    <property type="evidence" value="ECO:0007669"/>
    <property type="project" value="UniProtKB-SubCell"/>
</dbReference>
<keyword evidence="7" id="KW-1003">Cell membrane</keyword>
<keyword evidence="2 7" id="KW-0813">Transport</keyword>
<evidence type="ECO:0000256" key="5">
    <source>
        <dbReference type="ARBA" id="ARBA00023136"/>
    </source>
</evidence>
<evidence type="ECO:0000256" key="2">
    <source>
        <dbReference type="ARBA" id="ARBA00022448"/>
    </source>
</evidence>
<dbReference type="AlphaFoldDB" id="A0A0X3AQY9"/>
<protein>
    <recommendedName>
        <fullName evidence="7">ATP synthase subunit delta</fullName>
    </recommendedName>
    <alternativeName>
        <fullName evidence="7">ATP synthase F(1) sector subunit delta</fullName>
    </alternativeName>
    <alternativeName>
        <fullName evidence="7">F-type ATPase subunit delta</fullName>
        <shortName evidence="7">F-ATPase subunit delta</shortName>
    </alternativeName>
</protein>
<organism evidence="8 9">
    <name type="scientific">Apibacter mensalis</name>
    <dbReference type="NCBI Taxonomy" id="1586267"/>
    <lineage>
        <taxon>Bacteria</taxon>
        <taxon>Pseudomonadati</taxon>
        <taxon>Bacteroidota</taxon>
        <taxon>Flavobacteriia</taxon>
        <taxon>Flavobacteriales</taxon>
        <taxon>Weeksellaceae</taxon>
        <taxon>Apibacter</taxon>
    </lineage>
</organism>
<evidence type="ECO:0000313" key="8">
    <source>
        <dbReference type="EMBL" id="CVK16527.1"/>
    </source>
</evidence>
<dbReference type="HAMAP" id="MF_01416">
    <property type="entry name" value="ATP_synth_delta_bact"/>
    <property type="match status" value="1"/>
</dbReference>
<keyword evidence="7" id="KW-0139">CF(1)</keyword>
<comment type="similarity">
    <text evidence="7">Belongs to the ATPase delta chain family.</text>
</comment>
<sequence>MSVVRLAKRYASGLWEYALSVHESETIIKEMKSLIDIIKQNKDFQFFLKSPIIETLKKVKIVNEIFKSFSPISRNFITLVVKHKRENDLLEIAEQVLELYDVYNGIQRVEIISAIPLDQETTNKILNSYPKINQDKAIIENKIDGSIIGGYILRMDDQQIDASVKSELTNIQKKLSNKIF</sequence>
<dbReference type="PANTHER" id="PTHR11910">
    <property type="entry name" value="ATP SYNTHASE DELTA CHAIN"/>
    <property type="match status" value="1"/>
</dbReference>
<evidence type="ECO:0000256" key="6">
    <source>
        <dbReference type="ARBA" id="ARBA00023310"/>
    </source>
</evidence>
<evidence type="ECO:0000256" key="1">
    <source>
        <dbReference type="ARBA" id="ARBA00004370"/>
    </source>
</evidence>